<gene>
    <name evidence="3" type="ordered locus">MICA_760</name>
</gene>
<dbReference type="eggNOG" id="COG2885">
    <property type="taxonomic scope" value="Bacteria"/>
</dbReference>
<dbReference type="Pfam" id="PF00691">
    <property type="entry name" value="OmpA"/>
    <property type="match status" value="1"/>
</dbReference>
<dbReference type="PANTHER" id="PTHR30329">
    <property type="entry name" value="STATOR ELEMENT OF FLAGELLAR MOTOR COMPLEX"/>
    <property type="match status" value="1"/>
</dbReference>
<reference evidence="3 4" key="1">
    <citation type="journal article" date="2011" name="BMC Genomics">
        <title>Genomic insights into an obligate epibiotic bacterial predator: Micavibrio aeruginosavorus ARL-13.</title>
        <authorList>
            <person name="Wang Z."/>
            <person name="Kadouri D."/>
            <person name="Wu M."/>
        </authorList>
    </citation>
    <scope>NUCLEOTIDE SEQUENCE [LARGE SCALE GENOMIC DNA]</scope>
    <source>
        <strain evidence="3 4">ARL-13</strain>
    </source>
</reference>
<feature type="domain" description="OmpA-like" evidence="2">
    <location>
        <begin position="173"/>
        <end position="292"/>
    </location>
</feature>
<dbReference type="InterPro" id="IPR006665">
    <property type="entry name" value="OmpA-like"/>
</dbReference>
<dbReference type="Gene3D" id="3.30.1330.60">
    <property type="entry name" value="OmpA-like domain"/>
    <property type="match status" value="1"/>
</dbReference>
<evidence type="ECO:0000256" key="1">
    <source>
        <dbReference type="PROSITE-ProRule" id="PRU00473"/>
    </source>
</evidence>
<proteinExistence type="predicted"/>
<evidence type="ECO:0000313" key="3">
    <source>
        <dbReference type="EMBL" id="AEP09094.1"/>
    </source>
</evidence>
<dbReference type="EMBL" id="CP002382">
    <property type="protein sequence ID" value="AEP09094.1"/>
    <property type="molecule type" value="Genomic_DNA"/>
</dbReference>
<accession>G2KQF8</accession>
<dbReference type="GO" id="GO:0016020">
    <property type="term" value="C:membrane"/>
    <property type="evidence" value="ECO:0007669"/>
    <property type="project" value="UniProtKB-UniRule"/>
</dbReference>
<dbReference type="PANTHER" id="PTHR30329:SF21">
    <property type="entry name" value="LIPOPROTEIN YIAD-RELATED"/>
    <property type="match status" value="1"/>
</dbReference>
<name>G2KQF8_MICAA</name>
<dbReference type="Proteomes" id="UP000009286">
    <property type="component" value="Chromosome"/>
</dbReference>
<dbReference type="InterPro" id="IPR036737">
    <property type="entry name" value="OmpA-like_sf"/>
</dbReference>
<dbReference type="KEGG" id="mai:MICA_760"/>
<sequence length="296" mass="32092">MISTLPAPCFPYRGFARVVRLVLLLGMAGGMMSACVTTNVRSLKVSGSDYNSYLAREYQALAGMEQEGGDRDLSTHFARKAFAAAKAKPVARDIVDPNIIPVSLTPDLDQAAMALDEALSIMRGIGNDNALAVAQVSFDCWVAQSAMRQDVLSVIATLPCRDQFRNAMQSLSGDVDQAAVRTAVYFDTNSIVINEQARIVLMDLAMAMRHRPHWTLDLSGVTDTSGRKKANPSLSMRRAIAVRNALAQMGIDPDRIAVENEEHADTLLGDNDTETGDHSENRRVDIVATPSFGFTG</sequence>
<dbReference type="HOGENOM" id="CLU_064290_0_0_5"/>
<organism evidence="3 4">
    <name type="scientific">Micavibrio aeruginosavorus (strain ARL-13)</name>
    <dbReference type="NCBI Taxonomy" id="856793"/>
    <lineage>
        <taxon>Bacteria</taxon>
        <taxon>Pseudomonadati</taxon>
        <taxon>Bdellovibrionota</taxon>
        <taxon>Bdellovibrionia</taxon>
        <taxon>Bdellovibrionales</taxon>
        <taxon>Pseudobdellovibrionaceae</taxon>
        <taxon>Micavibrio</taxon>
    </lineage>
</organism>
<keyword evidence="1" id="KW-0472">Membrane</keyword>
<evidence type="ECO:0000259" key="2">
    <source>
        <dbReference type="PROSITE" id="PS51123"/>
    </source>
</evidence>
<dbReference type="AlphaFoldDB" id="G2KQF8"/>
<dbReference type="InterPro" id="IPR050330">
    <property type="entry name" value="Bact_OuterMem_StrucFunc"/>
</dbReference>
<dbReference type="RefSeq" id="WP_014102317.1">
    <property type="nucleotide sequence ID" value="NC_016026.1"/>
</dbReference>
<dbReference type="STRING" id="856793.MICA_760"/>
<dbReference type="OrthoDB" id="9814546at2"/>
<protein>
    <submittedName>
        <fullName evidence="3">OmpA family protein</fullName>
    </submittedName>
</protein>
<evidence type="ECO:0000313" key="4">
    <source>
        <dbReference type="Proteomes" id="UP000009286"/>
    </source>
</evidence>
<dbReference type="SUPFAM" id="SSF103088">
    <property type="entry name" value="OmpA-like"/>
    <property type="match status" value="1"/>
</dbReference>
<keyword evidence="4" id="KW-1185">Reference proteome</keyword>
<dbReference type="CDD" id="cd07185">
    <property type="entry name" value="OmpA_C-like"/>
    <property type="match status" value="1"/>
</dbReference>
<dbReference type="PROSITE" id="PS51123">
    <property type="entry name" value="OMPA_2"/>
    <property type="match status" value="1"/>
</dbReference>